<dbReference type="PANTHER" id="PTHR47381:SF3">
    <property type="entry name" value="ALPHA_BETA-HYDROLASES SUPERFAMILY PROTEIN"/>
    <property type="match status" value="1"/>
</dbReference>
<dbReference type="InterPro" id="IPR029058">
    <property type="entry name" value="AB_hydrolase_fold"/>
</dbReference>
<dbReference type="RefSeq" id="WP_113035362.1">
    <property type="nucleotide sequence ID" value="NZ_QMFB01000030.1"/>
</dbReference>
<evidence type="ECO:0008006" key="3">
    <source>
        <dbReference type="Google" id="ProtNLM"/>
    </source>
</evidence>
<accession>A0A329M0N7</accession>
<dbReference type="Gene3D" id="3.40.50.1820">
    <property type="entry name" value="alpha/beta hydrolase"/>
    <property type="match status" value="1"/>
</dbReference>
<dbReference type="Proteomes" id="UP000250369">
    <property type="component" value="Unassembled WGS sequence"/>
</dbReference>
<name>A0A329M0N7_9BACL</name>
<dbReference type="EMBL" id="QMFB01000030">
    <property type="protein sequence ID" value="RAV13298.1"/>
    <property type="molecule type" value="Genomic_DNA"/>
</dbReference>
<dbReference type="OrthoDB" id="9805123at2"/>
<dbReference type="AlphaFoldDB" id="A0A329M0N7"/>
<dbReference type="PANTHER" id="PTHR47381">
    <property type="entry name" value="ALPHA/BETA-HYDROLASES SUPERFAMILY PROTEIN"/>
    <property type="match status" value="1"/>
</dbReference>
<dbReference type="SUPFAM" id="SSF53474">
    <property type="entry name" value="alpha/beta-Hydrolases"/>
    <property type="match status" value="1"/>
</dbReference>
<comment type="caution">
    <text evidence="1">The sequence shown here is derived from an EMBL/GenBank/DDBJ whole genome shotgun (WGS) entry which is preliminary data.</text>
</comment>
<dbReference type="InterPro" id="IPR025890">
    <property type="entry name" value="Abhydrolase_bac"/>
</dbReference>
<gene>
    <name evidence="1" type="ORF">DQG23_33360</name>
</gene>
<keyword evidence="2" id="KW-1185">Reference proteome</keyword>
<sequence length="345" mass="39282">MSRHLSMGEYLKSYQAELRPAFKFQAKTAAEWSSWREQFLHKLIELMGEWPREKVDLQPVILERTEFETYTCEKIVIQSERNMKIPFYMLIPRNARKGNPAVLCLHGHGAGKDDVMGIQHGERQREVDYKELNYHIAPRLAEDGFVVLAPDARGFGERSLGYGKPHRHGEKDGCDLVFLKSIMMGLNPLTLNVWDIMRCIDYLETREEVDPGRIGCAGLSFGGAWSLFSTIVEDRIKASAVCGYFNTFESFAINWGNFCGSMTVPHLLKYGEMGDVAALIAPRPLLLSNGRLDHGFPVEAAREAFPVVEEAYRTAGCPDRVKLDIFEGGHEFHYEEVVGWMNRWL</sequence>
<proteinExistence type="predicted"/>
<evidence type="ECO:0000313" key="1">
    <source>
        <dbReference type="EMBL" id="RAV13298.1"/>
    </source>
</evidence>
<evidence type="ECO:0000313" key="2">
    <source>
        <dbReference type="Proteomes" id="UP000250369"/>
    </source>
</evidence>
<organism evidence="1 2">
    <name type="scientific">Paenibacillus contaminans</name>
    <dbReference type="NCBI Taxonomy" id="450362"/>
    <lineage>
        <taxon>Bacteria</taxon>
        <taxon>Bacillati</taxon>
        <taxon>Bacillota</taxon>
        <taxon>Bacilli</taxon>
        <taxon>Bacillales</taxon>
        <taxon>Paenibacillaceae</taxon>
        <taxon>Paenibacillus</taxon>
    </lineage>
</organism>
<protein>
    <recommendedName>
        <fullName evidence="3">Acetylxylan esterase</fullName>
    </recommendedName>
</protein>
<reference evidence="1 2" key="1">
    <citation type="journal article" date="2009" name="Int. J. Syst. Evol. Microbiol.">
        <title>Paenibacillus contaminans sp. nov., isolated from a contaminated laboratory plate.</title>
        <authorList>
            <person name="Chou J.H."/>
            <person name="Lee J.H."/>
            <person name="Lin M.C."/>
            <person name="Chang P.S."/>
            <person name="Arun A.B."/>
            <person name="Young C.C."/>
            <person name="Chen W.M."/>
        </authorList>
    </citation>
    <scope>NUCLEOTIDE SEQUENCE [LARGE SCALE GENOMIC DNA]</scope>
    <source>
        <strain evidence="1 2">CKOBP-6</strain>
    </source>
</reference>
<dbReference type="Pfam" id="PF12715">
    <property type="entry name" value="Abhydrolase_7"/>
    <property type="match status" value="1"/>
</dbReference>